<accession>A0ABV7IUN0</accession>
<feature type="region of interest" description="Disordered" evidence="1">
    <location>
        <begin position="1"/>
        <end position="36"/>
    </location>
</feature>
<dbReference type="RefSeq" id="WP_379510649.1">
    <property type="nucleotide sequence ID" value="NZ_JBHRTQ010000011.1"/>
</dbReference>
<feature type="region of interest" description="Disordered" evidence="1">
    <location>
        <begin position="119"/>
        <end position="143"/>
    </location>
</feature>
<protein>
    <recommendedName>
        <fullName evidence="4">DUF4235 domain-containing protein</fullName>
    </recommendedName>
</protein>
<proteinExistence type="predicted"/>
<gene>
    <name evidence="2" type="ORF">ACFOD9_13515</name>
</gene>
<comment type="caution">
    <text evidence="2">The sequence shown here is derived from an EMBL/GenBank/DDBJ whole genome shotgun (WGS) entry which is preliminary data.</text>
</comment>
<feature type="compositionally biased region" description="Low complexity" evidence="1">
    <location>
        <begin position="10"/>
        <end position="33"/>
    </location>
</feature>
<keyword evidence="3" id="KW-1185">Reference proteome</keyword>
<feature type="compositionally biased region" description="Basic and acidic residues" evidence="1">
    <location>
        <begin position="126"/>
        <end position="143"/>
    </location>
</feature>
<evidence type="ECO:0000313" key="2">
    <source>
        <dbReference type="EMBL" id="MFC3175274.1"/>
    </source>
</evidence>
<organism evidence="2 3">
    <name type="scientific">Novosphingobium bradum</name>
    <dbReference type="NCBI Taxonomy" id="1737444"/>
    <lineage>
        <taxon>Bacteria</taxon>
        <taxon>Pseudomonadati</taxon>
        <taxon>Pseudomonadota</taxon>
        <taxon>Alphaproteobacteria</taxon>
        <taxon>Sphingomonadales</taxon>
        <taxon>Sphingomonadaceae</taxon>
        <taxon>Novosphingobium</taxon>
    </lineage>
</organism>
<evidence type="ECO:0008006" key="4">
    <source>
        <dbReference type="Google" id="ProtNLM"/>
    </source>
</evidence>
<evidence type="ECO:0000256" key="1">
    <source>
        <dbReference type="SAM" id="MobiDB-lite"/>
    </source>
</evidence>
<name>A0ABV7IUN0_9SPHN</name>
<evidence type="ECO:0000313" key="3">
    <source>
        <dbReference type="Proteomes" id="UP001595604"/>
    </source>
</evidence>
<reference evidence="3" key="1">
    <citation type="journal article" date="2019" name="Int. J. Syst. Evol. Microbiol.">
        <title>The Global Catalogue of Microorganisms (GCM) 10K type strain sequencing project: providing services to taxonomists for standard genome sequencing and annotation.</title>
        <authorList>
            <consortium name="The Broad Institute Genomics Platform"/>
            <consortium name="The Broad Institute Genome Sequencing Center for Infectious Disease"/>
            <person name="Wu L."/>
            <person name="Ma J."/>
        </authorList>
    </citation>
    <scope>NUCLEOTIDE SEQUENCE [LARGE SCALE GENOMIC DNA]</scope>
    <source>
        <strain evidence="3">KCTC 42984</strain>
    </source>
</reference>
<dbReference type="EMBL" id="JBHRTQ010000011">
    <property type="protein sequence ID" value="MFC3175274.1"/>
    <property type="molecule type" value="Genomic_DNA"/>
</dbReference>
<dbReference type="Proteomes" id="UP001595604">
    <property type="component" value="Unassembled WGS sequence"/>
</dbReference>
<sequence length="143" mass="14294">MAFLRKRSTPPASAAPAIDQAAPAADQVAAEASTPDPTPAATLLLADIALRGGAALLSRAVETGLLGATANGKRKAADIIKGRSLAQGLVGTAIARLATRSVPGALIVGGGLLAKTLHDRKRARAARAEGKAETDGKSSKGRN</sequence>